<gene>
    <name evidence="1" type="ORF">Mal52_27890</name>
</gene>
<dbReference type="AlphaFoldDB" id="A0A517ZPH1"/>
<sequence>MADLNVSDLADEVARLRSNRDRYRPKYESACTERDRLRSVNAAMSRRIHQEHRRFEIAGVVAVDMATAVGFLWISARIEKPQFVPVGNQGVVAPYGSPADPQETPHHILASVRLAWGGGSATVISKGERASAGISCWHCFSNQRPGYRFKVQFPYGGESDCVLIANDRERDLSAEY</sequence>
<reference evidence="1 2" key="1">
    <citation type="submission" date="2019-02" db="EMBL/GenBank/DDBJ databases">
        <title>Deep-cultivation of Planctomycetes and their phenomic and genomic characterization uncovers novel biology.</title>
        <authorList>
            <person name="Wiegand S."/>
            <person name="Jogler M."/>
            <person name="Boedeker C."/>
            <person name="Pinto D."/>
            <person name="Vollmers J."/>
            <person name="Rivas-Marin E."/>
            <person name="Kohn T."/>
            <person name="Peeters S.H."/>
            <person name="Heuer A."/>
            <person name="Rast P."/>
            <person name="Oberbeckmann S."/>
            <person name="Bunk B."/>
            <person name="Jeske O."/>
            <person name="Meyerdierks A."/>
            <person name="Storesund J.E."/>
            <person name="Kallscheuer N."/>
            <person name="Luecker S."/>
            <person name="Lage O.M."/>
            <person name="Pohl T."/>
            <person name="Merkel B.J."/>
            <person name="Hornburger P."/>
            <person name="Mueller R.-W."/>
            <person name="Bruemmer F."/>
            <person name="Labrenz M."/>
            <person name="Spormann A.M."/>
            <person name="Op den Camp H."/>
            <person name="Overmann J."/>
            <person name="Amann R."/>
            <person name="Jetten M.S.M."/>
            <person name="Mascher T."/>
            <person name="Medema M.H."/>
            <person name="Devos D.P."/>
            <person name="Kaster A.-K."/>
            <person name="Ovreas L."/>
            <person name="Rohde M."/>
            <person name="Galperin M.Y."/>
            <person name="Jogler C."/>
        </authorList>
    </citation>
    <scope>NUCLEOTIDE SEQUENCE [LARGE SCALE GENOMIC DNA]</scope>
    <source>
        <strain evidence="1 2">Mal52</strain>
    </source>
</reference>
<evidence type="ECO:0000313" key="2">
    <source>
        <dbReference type="Proteomes" id="UP000319383"/>
    </source>
</evidence>
<keyword evidence="2" id="KW-1185">Reference proteome</keyword>
<evidence type="ECO:0000313" key="1">
    <source>
        <dbReference type="EMBL" id="QDU44310.1"/>
    </source>
</evidence>
<dbReference type="RefSeq" id="WP_145376688.1">
    <property type="nucleotide sequence ID" value="NZ_CP036276.1"/>
</dbReference>
<protein>
    <submittedName>
        <fullName evidence="1">Uncharacterized protein</fullName>
    </submittedName>
</protein>
<proteinExistence type="predicted"/>
<name>A0A517ZPH1_9PLAN</name>
<organism evidence="1 2">
    <name type="scientific">Symmachiella dynata</name>
    <dbReference type="NCBI Taxonomy" id="2527995"/>
    <lineage>
        <taxon>Bacteria</taxon>
        <taxon>Pseudomonadati</taxon>
        <taxon>Planctomycetota</taxon>
        <taxon>Planctomycetia</taxon>
        <taxon>Planctomycetales</taxon>
        <taxon>Planctomycetaceae</taxon>
        <taxon>Symmachiella</taxon>
    </lineage>
</organism>
<accession>A0A517ZPH1</accession>
<dbReference type="KEGG" id="sdyn:Mal52_27890"/>
<dbReference type="EMBL" id="CP036276">
    <property type="protein sequence ID" value="QDU44310.1"/>
    <property type="molecule type" value="Genomic_DNA"/>
</dbReference>
<dbReference type="Proteomes" id="UP000319383">
    <property type="component" value="Chromosome"/>
</dbReference>